<reference evidence="1" key="1">
    <citation type="journal article" date="2020" name="Stud. Mycol.">
        <title>101 Dothideomycetes genomes: a test case for predicting lifestyles and emergence of pathogens.</title>
        <authorList>
            <person name="Haridas S."/>
            <person name="Albert R."/>
            <person name="Binder M."/>
            <person name="Bloem J."/>
            <person name="Labutti K."/>
            <person name="Salamov A."/>
            <person name="Andreopoulos B."/>
            <person name="Baker S."/>
            <person name="Barry K."/>
            <person name="Bills G."/>
            <person name="Bluhm B."/>
            <person name="Cannon C."/>
            <person name="Castanera R."/>
            <person name="Culley D."/>
            <person name="Daum C."/>
            <person name="Ezra D."/>
            <person name="Gonzalez J."/>
            <person name="Henrissat B."/>
            <person name="Kuo A."/>
            <person name="Liang C."/>
            <person name="Lipzen A."/>
            <person name="Lutzoni F."/>
            <person name="Magnuson J."/>
            <person name="Mondo S."/>
            <person name="Nolan M."/>
            <person name="Ohm R."/>
            <person name="Pangilinan J."/>
            <person name="Park H.-J."/>
            <person name="Ramirez L."/>
            <person name="Alfaro M."/>
            <person name="Sun H."/>
            <person name="Tritt A."/>
            <person name="Yoshinaga Y."/>
            <person name="Zwiers L.-H."/>
            <person name="Turgeon B."/>
            <person name="Goodwin S."/>
            <person name="Spatafora J."/>
            <person name="Crous P."/>
            <person name="Grigoriev I."/>
        </authorList>
    </citation>
    <scope>NUCLEOTIDE SEQUENCE</scope>
    <source>
        <strain evidence="1">CBS 207.26</strain>
    </source>
</reference>
<evidence type="ECO:0000313" key="2">
    <source>
        <dbReference type="Proteomes" id="UP000800200"/>
    </source>
</evidence>
<organism evidence="1 2">
    <name type="scientific">Zopfia rhizophila CBS 207.26</name>
    <dbReference type="NCBI Taxonomy" id="1314779"/>
    <lineage>
        <taxon>Eukaryota</taxon>
        <taxon>Fungi</taxon>
        <taxon>Dikarya</taxon>
        <taxon>Ascomycota</taxon>
        <taxon>Pezizomycotina</taxon>
        <taxon>Dothideomycetes</taxon>
        <taxon>Dothideomycetes incertae sedis</taxon>
        <taxon>Zopfiaceae</taxon>
        <taxon>Zopfia</taxon>
    </lineage>
</organism>
<protein>
    <submittedName>
        <fullName evidence="1">Uncharacterized protein</fullName>
    </submittedName>
</protein>
<dbReference type="AlphaFoldDB" id="A0A6A6DA96"/>
<gene>
    <name evidence="1" type="ORF">K469DRAFT_756568</name>
</gene>
<sequence>MQLIRDVAQFYGPPFGYHWGLVEKYSLSREEVLINDPDKVKAFGANISHYGAGSDFKGLSESPLIFTWPVKVLTELKYSSAKDESFLDTLERKRIHKYFRNPREEDDHVRESVQLVLADPTTVGVLSDSLYKQEEAFMSIFRNKTTQSYPHRVCLGIHLFLETCRLFPWEKDGKPNNVNSLIKVLQFSKEIQTSLQAVGAVDRGVHIELNQSTLLDLSKLLRAFSEDKCFDLYYQFLWVAGSHIATWPGITQGIGLLLVEEGGLKILFGKRPTMNFNIIWRSELRKMRIVPEQFSLFVSQYRSQYKGDSALLAPLVSDGKDKRFKPDIQTRNKYEKLRKKNSAAEILVKVQKSVEPEFQCALPVAKTDFFAVCRLCIEIMKDVAARYCAPGGVLLELMTYKHDTSEGGIVATLD</sequence>
<dbReference type="EMBL" id="ML994762">
    <property type="protein sequence ID" value="KAF2174880.1"/>
    <property type="molecule type" value="Genomic_DNA"/>
</dbReference>
<accession>A0A6A6DA96</accession>
<evidence type="ECO:0000313" key="1">
    <source>
        <dbReference type="EMBL" id="KAF2174880.1"/>
    </source>
</evidence>
<dbReference type="Proteomes" id="UP000800200">
    <property type="component" value="Unassembled WGS sequence"/>
</dbReference>
<proteinExistence type="predicted"/>
<keyword evidence="2" id="KW-1185">Reference proteome</keyword>
<name>A0A6A6DA96_9PEZI</name>